<dbReference type="EMBL" id="LGRX02030310">
    <property type="protein sequence ID" value="KAK3245762.1"/>
    <property type="molecule type" value="Genomic_DNA"/>
</dbReference>
<dbReference type="InterPro" id="IPR008922">
    <property type="entry name" value="Di-copper_centre_dom_sf"/>
</dbReference>
<dbReference type="Proteomes" id="UP001190700">
    <property type="component" value="Unassembled WGS sequence"/>
</dbReference>
<reference evidence="1" key="2">
    <citation type="submission" date="2023-06" db="EMBL/GenBank/DDBJ databases">
        <title>Long-read-based genome assembly of the green algal bacterivore Cymbomonas tetramitiformis.</title>
        <authorList>
            <person name="Gyaltshen Y."/>
            <person name="Rozenberg A."/>
            <person name="Paasch A."/>
            <person name="Burns J.A."/>
            <person name="Warring S."/>
            <person name="Larson R."/>
            <person name="Maurer-Alcala X."/>
            <person name="Dacks J."/>
            <person name="Kim E."/>
        </authorList>
    </citation>
    <scope>NUCLEOTIDE SEQUENCE</scope>
    <source>
        <strain evidence="1">PLY_AMNH</strain>
    </source>
</reference>
<protein>
    <recommendedName>
        <fullName evidence="4">Tyrosinase copper-binding domain-containing protein</fullName>
    </recommendedName>
</protein>
<evidence type="ECO:0000313" key="1">
    <source>
        <dbReference type="EMBL" id="KAK3245762.1"/>
    </source>
</evidence>
<dbReference type="GO" id="GO:0016491">
    <property type="term" value="F:oxidoreductase activity"/>
    <property type="evidence" value="ECO:0007669"/>
    <property type="project" value="InterPro"/>
</dbReference>
<evidence type="ECO:0000313" key="2">
    <source>
        <dbReference type="EMBL" id="KAK3259191.1"/>
    </source>
</evidence>
<sequence>MGGNFNPLNSAPGLDLSISPMDPTFMFMHANVERNFGTWQSHHSNLRSMNWTFPSYGFAALVPSDTESMGRYVTKEYYYGSGFEDLLSSSFGFTDRQLDIQAHQDPDELWTNADVMCRLDLFSGAAPYKYDTYSYNKLASNHPLEAMAVNERDYAIPLLVNVK</sequence>
<organism evidence="1 3">
    <name type="scientific">Cymbomonas tetramitiformis</name>
    <dbReference type="NCBI Taxonomy" id="36881"/>
    <lineage>
        <taxon>Eukaryota</taxon>
        <taxon>Viridiplantae</taxon>
        <taxon>Chlorophyta</taxon>
        <taxon>Pyramimonadophyceae</taxon>
        <taxon>Pyramimonadales</taxon>
        <taxon>Pyramimonadaceae</taxon>
        <taxon>Cymbomonas</taxon>
    </lineage>
</organism>
<dbReference type="SUPFAM" id="SSF48056">
    <property type="entry name" value="Di-copper centre-containing domain"/>
    <property type="match status" value="1"/>
</dbReference>
<dbReference type="AlphaFoldDB" id="A0AAE0BZR2"/>
<evidence type="ECO:0008006" key="4">
    <source>
        <dbReference type="Google" id="ProtNLM"/>
    </source>
</evidence>
<dbReference type="EMBL" id="LGRX02018953">
    <property type="protein sequence ID" value="KAK3259191.1"/>
    <property type="molecule type" value="Genomic_DNA"/>
</dbReference>
<comment type="caution">
    <text evidence="1">The sequence shown here is derived from an EMBL/GenBank/DDBJ whole genome shotgun (WGS) entry which is preliminary data.</text>
</comment>
<proteinExistence type="predicted"/>
<accession>A0AAE0BZR2</accession>
<evidence type="ECO:0000313" key="3">
    <source>
        <dbReference type="Proteomes" id="UP001190700"/>
    </source>
</evidence>
<reference evidence="1 3" key="1">
    <citation type="journal article" date="2015" name="Genome Biol. Evol.">
        <title>Comparative Genomics of a Bacterivorous Green Alga Reveals Evolutionary Causalities and Consequences of Phago-Mixotrophic Mode of Nutrition.</title>
        <authorList>
            <person name="Burns J.A."/>
            <person name="Paasch A."/>
            <person name="Narechania A."/>
            <person name="Kim E."/>
        </authorList>
    </citation>
    <scope>NUCLEOTIDE SEQUENCE [LARGE SCALE GENOMIC DNA]</scope>
    <source>
        <strain evidence="1">PLY_AMNH</strain>
    </source>
</reference>
<gene>
    <name evidence="2" type="ORF">CYMTET_31851</name>
    <name evidence="1" type="ORF">CYMTET_44583</name>
</gene>
<dbReference type="Gene3D" id="1.10.1280.10">
    <property type="entry name" value="Di-copper center containing domain from catechol oxidase"/>
    <property type="match status" value="1"/>
</dbReference>
<keyword evidence="3" id="KW-1185">Reference proteome</keyword>
<name>A0AAE0BZR2_9CHLO</name>